<keyword evidence="2" id="KW-1133">Transmembrane helix</keyword>
<dbReference type="Pfam" id="PF00753">
    <property type="entry name" value="Lactamase_B"/>
    <property type="match status" value="1"/>
</dbReference>
<feature type="transmembrane region" description="Helical" evidence="2">
    <location>
        <begin position="333"/>
        <end position="355"/>
    </location>
</feature>
<reference evidence="4 5" key="1">
    <citation type="submission" date="2018-11" db="EMBL/GenBank/DDBJ databases">
        <title>Lysobacter cryohumiis sp. nov., isolated from soil in the Tianshan Mountains, Xinjiang, China.</title>
        <authorList>
            <person name="Luo Y."/>
            <person name="Sheng H."/>
        </authorList>
    </citation>
    <scope>NUCLEOTIDE SEQUENCE [LARGE SCALE GENOMIC DNA]</scope>
    <source>
        <strain evidence="4 5">ZS60</strain>
    </source>
</reference>
<dbReference type="EMBL" id="RIBS01000010">
    <property type="protein sequence ID" value="RNF82081.1"/>
    <property type="molecule type" value="Genomic_DNA"/>
</dbReference>
<keyword evidence="2" id="KW-0812">Transmembrane</keyword>
<name>A0A3M8SL89_9GAMM</name>
<dbReference type="SMART" id="SM00849">
    <property type="entry name" value="Lactamase_B"/>
    <property type="match status" value="1"/>
</dbReference>
<keyword evidence="2" id="KW-0472">Membrane</keyword>
<evidence type="ECO:0000256" key="1">
    <source>
        <dbReference type="ARBA" id="ARBA00005250"/>
    </source>
</evidence>
<dbReference type="InterPro" id="IPR036866">
    <property type="entry name" value="RibonucZ/Hydroxyglut_hydro"/>
</dbReference>
<evidence type="ECO:0000313" key="4">
    <source>
        <dbReference type="EMBL" id="RNF82081.1"/>
    </source>
</evidence>
<dbReference type="InterPro" id="IPR001279">
    <property type="entry name" value="Metallo-B-lactamas"/>
</dbReference>
<keyword evidence="5" id="KW-1185">Reference proteome</keyword>
<keyword evidence="4" id="KW-0378">Hydrolase</keyword>
<gene>
    <name evidence="4" type="ORF">EER27_15655</name>
</gene>
<dbReference type="Proteomes" id="UP000267049">
    <property type="component" value="Unassembled WGS sequence"/>
</dbReference>
<dbReference type="GO" id="GO:0016787">
    <property type="term" value="F:hydrolase activity"/>
    <property type="evidence" value="ECO:0007669"/>
    <property type="project" value="UniProtKB-KW"/>
</dbReference>
<dbReference type="PANTHER" id="PTHR42951:SF4">
    <property type="entry name" value="ACYL-COENZYME A THIOESTERASE MBLAC2"/>
    <property type="match status" value="1"/>
</dbReference>
<dbReference type="PANTHER" id="PTHR42951">
    <property type="entry name" value="METALLO-BETA-LACTAMASE DOMAIN-CONTAINING"/>
    <property type="match status" value="1"/>
</dbReference>
<sequence length="366" mass="39471">MHATPFVGLRAPLLAREDPALLIRSRQRLGPARMLVMNRLANALFALVLAATPSLAWSQNARGSLDVRWNAGAADCAASPQAPLQVHAYEPNTIILRQSPCSEFEAGFLYLLIGSDRALLIDTGAVADPSRMPLAKTVADLLPNVGDAKLPLLVVHTHGHGDHDAGDSQFAAWPGVKIAPGESAPLRTFFGLSNWPDGIAHLDLGGRVVDVIPAPGHHPNHLAFYDGNTGLLFSGDFLLPGRLMVDDLAAYRASARRLVDFVRTRPVAHILGGHIELDVDGQLYAWGSTHHSNERPLAMQRADLLALPAALDGFNGFHSRHASFVLTHPIHNLVAMAVSVVVALLLMAWGLRVLLRRRRARANGRA</sequence>
<comment type="caution">
    <text evidence="4">The sequence shown here is derived from an EMBL/GenBank/DDBJ whole genome shotgun (WGS) entry which is preliminary data.</text>
</comment>
<dbReference type="AlphaFoldDB" id="A0A3M8SL89"/>
<dbReference type="GO" id="GO:0017001">
    <property type="term" value="P:antibiotic catabolic process"/>
    <property type="evidence" value="ECO:0007669"/>
    <property type="project" value="UniProtKB-ARBA"/>
</dbReference>
<feature type="domain" description="Metallo-beta-lactamase" evidence="3">
    <location>
        <begin position="106"/>
        <end position="274"/>
    </location>
</feature>
<organism evidence="4 5">
    <name type="scientific">Montanilutibacter psychrotolerans</name>
    <dbReference type="NCBI Taxonomy" id="1327343"/>
    <lineage>
        <taxon>Bacteria</taxon>
        <taxon>Pseudomonadati</taxon>
        <taxon>Pseudomonadota</taxon>
        <taxon>Gammaproteobacteria</taxon>
        <taxon>Lysobacterales</taxon>
        <taxon>Lysobacteraceae</taxon>
        <taxon>Montanilutibacter</taxon>
    </lineage>
</organism>
<dbReference type="Gene3D" id="3.60.15.10">
    <property type="entry name" value="Ribonuclease Z/Hydroxyacylglutathione hydrolase-like"/>
    <property type="match status" value="1"/>
</dbReference>
<evidence type="ECO:0000259" key="3">
    <source>
        <dbReference type="SMART" id="SM00849"/>
    </source>
</evidence>
<dbReference type="InterPro" id="IPR050855">
    <property type="entry name" value="NDM-1-like"/>
</dbReference>
<proteinExistence type="inferred from homology"/>
<evidence type="ECO:0000313" key="5">
    <source>
        <dbReference type="Proteomes" id="UP000267049"/>
    </source>
</evidence>
<dbReference type="OrthoDB" id="7253658at2"/>
<protein>
    <submittedName>
        <fullName evidence="4">MBL fold metallo-hydrolase</fullName>
    </submittedName>
</protein>
<dbReference type="SUPFAM" id="SSF56281">
    <property type="entry name" value="Metallo-hydrolase/oxidoreductase"/>
    <property type="match status" value="1"/>
</dbReference>
<evidence type="ECO:0000256" key="2">
    <source>
        <dbReference type="SAM" id="Phobius"/>
    </source>
</evidence>
<accession>A0A3M8SL89</accession>
<comment type="similarity">
    <text evidence="1">Belongs to the metallo-beta-lactamase superfamily. Class-B beta-lactamase family.</text>
</comment>